<dbReference type="InterPro" id="IPR029464">
    <property type="entry name" value="HSDR_N"/>
</dbReference>
<dbReference type="RefSeq" id="WP_028703630.1">
    <property type="nucleotide sequence ID" value="NZ_LR134473.1"/>
</dbReference>
<dbReference type="Proteomes" id="UP000277858">
    <property type="component" value="Chromosome"/>
</dbReference>
<dbReference type="PIRSF" id="PIRSF035009">
    <property type="entry name" value="UCP035009_HSDR_N"/>
    <property type="match status" value="1"/>
</dbReference>
<reference evidence="2 3" key="1">
    <citation type="submission" date="2018-12" db="EMBL/GenBank/DDBJ databases">
        <authorList>
            <consortium name="Pathogen Informatics"/>
        </authorList>
    </citation>
    <scope>NUCLEOTIDE SEQUENCE [LARGE SCALE GENOMIC DNA]</scope>
    <source>
        <strain evidence="2 3">NCTC13652</strain>
    </source>
</reference>
<dbReference type="OrthoDB" id="9148007at2"/>
<name>A0A3S4UQX5_9ACTN</name>
<dbReference type="Pfam" id="PF13588">
    <property type="entry name" value="HSDR_N_2"/>
    <property type="match status" value="1"/>
</dbReference>
<dbReference type="EMBL" id="LR134473">
    <property type="protein sequence ID" value="VEI03131.1"/>
    <property type="molecule type" value="Genomic_DNA"/>
</dbReference>
<evidence type="ECO:0000259" key="1">
    <source>
        <dbReference type="Pfam" id="PF13588"/>
    </source>
</evidence>
<evidence type="ECO:0000313" key="3">
    <source>
        <dbReference type="Proteomes" id="UP000277858"/>
    </source>
</evidence>
<feature type="domain" description="Type I restriction enzyme R protein N-terminal" evidence="1">
    <location>
        <begin position="48"/>
        <end position="121"/>
    </location>
</feature>
<gene>
    <name evidence="2" type="ORF">NCTC13652_01330</name>
</gene>
<protein>
    <submittedName>
        <fullName evidence="2">Uncharacterized conserved protein</fullName>
    </submittedName>
</protein>
<dbReference type="InterPro" id="IPR017035">
    <property type="entry name" value="UCP035009_HsdR_All3000-type"/>
</dbReference>
<sequence>MAFEDALTDVASKLHDFSDTLETEEATKNALVMPFIARVLGYDVFNPNEVVPEFVCDVGSRKAEKIDYAIKRDDSVQILVEVKPVGAALSLENASQLTRYFSVVAARIGILTNGRHWLFYTDLDKPNVMDKTPFLRLDLSDIDPYALPELKKLTKETFDLDSVLAAAEELKYVSSIKAEVAREFSTPSQELVRLFAKRVYEGSLTARVMDTFDQVTTKALRQYLTDQVNARLKTALDSPDAPHVTVEEEQTEVVEEVPADGIITTDEEREAFLIVRAIVASEVAVERVSDRDRQSYFGVLLDNNNRKPICRFHFNSKSVKHIGLIDSEKNETRHQIFDLNDIYQYADQLRATVRNYLDAE</sequence>
<evidence type="ECO:0000313" key="2">
    <source>
        <dbReference type="EMBL" id="VEI03131.1"/>
    </source>
</evidence>
<organism evidence="2 3">
    <name type="scientific">Acidipropionibacterium jensenii</name>
    <dbReference type="NCBI Taxonomy" id="1749"/>
    <lineage>
        <taxon>Bacteria</taxon>
        <taxon>Bacillati</taxon>
        <taxon>Actinomycetota</taxon>
        <taxon>Actinomycetes</taxon>
        <taxon>Propionibacteriales</taxon>
        <taxon>Propionibacteriaceae</taxon>
        <taxon>Acidipropionibacterium</taxon>
    </lineage>
</organism>
<keyword evidence="3" id="KW-1185">Reference proteome</keyword>
<proteinExistence type="predicted"/>
<dbReference type="AlphaFoldDB" id="A0A3S4UQX5"/>
<accession>A0A3S4UQX5</accession>
<dbReference type="STRING" id="1122997.GCA_000425285_02279"/>